<feature type="signal peptide" evidence="2">
    <location>
        <begin position="1"/>
        <end position="19"/>
    </location>
</feature>
<evidence type="ECO:0000313" key="8">
    <source>
        <dbReference type="Proteomes" id="UP000281170"/>
    </source>
</evidence>
<reference evidence="6 8" key="2">
    <citation type="submission" date="2018-12" db="EMBL/GenBank/DDBJ databases">
        <authorList>
            <consortium name="Pathogen Informatics"/>
        </authorList>
    </citation>
    <scope>NUCLEOTIDE SEQUENCE [LARGE SCALE GENOMIC DNA]</scope>
    <source>
        <strain evidence="6 8">NCTC12735</strain>
        <plasmid evidence="8">22</plasmid>
    </source>
</reference>
<name>A0A0W0R5D3_9GAMM</name>
<accession>A0A0W0R5D3</accession>
<dbReference type="EC" id="3.4.24.75" evidence="6"/>
<dbReference type="InterPro" id="IPR016047">
    <property type="entry name" value="M23ase_b-sheet_dom"/>
</dbReference>
<sequence>MLKKILLLCFLLSNSYANILPESHPVNGGITIIPFESRQKPTGLYNKIPVAVVESIKPNQWLLVLGIPLDTKETIQNIFINKPHSAYLPFYISPKTYKTQNITIKDERKVNPFAEDKERIAQEEKKMDAIYATFNSTNPFQQAFAAPLRGPVTSLFGLNRVYNKEPRPPHSGLDIAAAEGTPVKAVNNGQIIATADYFYTGNTVIIDHGMGVFSLYGHLHEIKVKEGDSIRQGEIVGTVGKTGRATGPHLHWSMIINKTLVDPLLFVNYQFINVPPAPPPKQKQEKIPTTAG</sequence>
<keyword evidence="6" id="KW-0614">Plasmid</keyword>
<dbReference type="SUPFAM" id="SSF51261">
    <property type="entry name" value="Duplicated hybrid motif"/>
    <property type="match status" value="1"/>
</dbReference>
<dbReference type="Proteomes" id="UP000054859">
    <property type="component" value="Unassembled WGS sequence"/>
</dbReference>
<feature type="chain" id="PRO_5036002974" evidence="2">
    <location>
        <begin position="20"/>
        <end position="292"/>
    </location>
</feature>
<dbReference type="EMBL" id="LR134431">
    <property type="protein sequence ID" value="VEH85751.1"/>
    <property type="molecule type" value="Genomic_DNA"/>
</dbReference>
<dbReference type="EMBL" id="LNKA01000001">
    <property type="protein sequence ID" value="KTC66236.1"/>
    <property type="molecule type" value="Genomic_DNA"/>
</dbReference>
<dbReference type="InterPro" id="IPR040487">
    <property type="entry name" value="Peptidase_M23_N"/>
</dbReference>
<gene>
    <name evidence="5" type="ORF">Lade_0894</name>
    <name evidence="6" type="ORF">NCTC12735_01386</name>
</gene>
<dbReference type="KEGG" id="ladl:NCTC12735_01386"/>
<reference evidence="5 7" key="1">
    <citation type="submission" date="2015-11" db="EMBL/GenBank/DDBJ databases">
        <title>Identification of large and diverse effector repertoires of 38 Legionella species.</title>
        <authorList>
            <person name="Burstein D."/>
            <person name="Amaro F."/>
            <person name="Zusman T."/>
            <person name="Lifshitz Z."/>
            <person name="Cohen O."/>
            <person name="Gilbert J.A."/>
            <person name="Pupko T."/>
            <person name="Shuman H.A."/>
            <person name="Segal G."/>
        </authorList>
    </citation>
    <scope>NUCLEOTIDE SEQUENCE [LARGE SCALE GENOMIC DNA]</scope>
    <source>
        <strain evidence="5 7">1762-AUS-E</strain>
    </source>
</reference>
<evidence type="ECO:0000313" key="5">
    <source>
        <dbReference type="EMBL" id="KTC66236.1"/>
    </source>
</evidence>
<keyword evidence="1 2" id="KW-0732">Signal</keyword>
<dbReference type="STRING" id="45056.Lade_0894"/>
<evidence type="ECO:0000313" key="7">
    <source>
        <dbReference type="Proteomes" id="UP000054859"/>
    </source>
</evidence>
<evidence type="ECO:0000256" key="1">
    <source>
        <dbReference type="ARBA" id="ARBA00022729"/>
    </source>
</evidence>
<dbReference type="PATRIC" id="fig|45056.6.peg.924"/>
<geneLocation type="plasmid" evidence="6 8">
    <name>22</name>
</geneLocation>
<organism evidence="5 7">
    <name type="scientific">Legionella adelaidensis</name>
    <dbReference type="NCBI Taxonomy" id="45056"/>
    <lineage>
        <taxon>Bacteria</taxon>
        <taxon>Pseudomonadati</taxon>
        <taxon>Pseudomonadota</taxon>
        <taxon>Gammaproteobacteria</taxon>
        <taxon>Legionellales</taxon>
        <taxon>Legionellaceae</taxon>
        <taxon>Legionella</taxon>
    </lineage>
</organism>
<dbReference type="InterPro" id="IPR050570">
    <property type="entry name" value="Cell_wall_metabolism_enzyme"/>
</dbReference>
<dbReference type="FunFam" id="2.70.70.10:FF:000019">
    <property type="entry name" value="M23 family peptidase"/>
    <property type="match status" value="1"/>
</dbReference>
<proteinExistence type="predicted"/>
<dbReference type="GO" id="GO:0004222">
    <property type="term" value="F:metalloendopeptidase activity"/>
    <property type="evidence" value="ECO:0007669"/>
    <property type="project" value="TreeGrafter"/>
</dbReference>
<evidence type="ECO:0000256" key="2">
    <source>
        <dbReference type="SAM" id="SignalP"/>
    </source>
</evidence>
<keyword evidence="6" id="KW-0378">Hydrolase</keyword>
<feature type="domain" description="M23ase beta-sheet core" evidence="3">
    <location>
        <begin position="169"/>
        <end position="263"/>
    </location>
</feature>
<dbReference type="Gene3D" id="2.70.70.10">
    <property type="entry name" value="Glucose Permease (Domain IIA)"/>
    <property type="match status" value="1"/>
</dbReference>
<dbReference type="Pfam" id="PF18421">
    <property type="entry name" value="Peptidase_M23_N"/>
    <property type="match status" value="1"/>
</dbReference>
<dbReference type="PANTHER" id="PTHR21666:SF289">
    <property type="entry name" value="L-ALA--D-GLU ENDOPEPTIDASE"/>
    <property type="match status" value="1"/>
</dbReference>
<protein>
    <submittedName>
        <fullName evidence="5">Peptidase, M23/M37 family</fullName>
        <ecNumber evidence="6">3.4.24.75</ecNumber>
    </submittedName>
</protein>
<dbReference type="Proteomes" id="UP000281170">
    <property type="component" value="Plasmid 22"/>
</dbReference>
<dbReference type="AlphaFoldDB" id="A0A0W0R5D3"/>
<evidence type="ECO:0000313" key="6">
    <source>
        <dbReference type="EMBL" id="VEH85751.1"/>
    </source>
</evidence>
<keyword evidence="7" id="KW-1185">Reference proteome</keyword>
<dbReference type="CDD" id="cd12797">
    <property type="entry name" value="M23_peptidase"/>
    <property type="match status" value="1"/>
</dbReference>
<dbReference type="RefSeq" id="WP_058461928.1">
    <property type="nucleotide sequence ID" value="NZ_CAAAHS010000005.1"/>
</dbReference>
<feature type="domain" description="Peptidase family M23 N-terminal" evidence="4">
    <location>
        <begin position="24"/>
        <end position="95"/>
    </location>
</feature>
<dbReference type="PANTHER" id="PTHR21666">
    <property type="entry name" value="PEPTIDASE-RELATED"/>
    <property type="match status" value="1"/>
</dbReference>
<evidence type="ECO:0000259" key="3">
    <source>
        <dbReference type="Pfam" id="PF01551"/>
    </source>
</evidence>
<dbReference type="Gene3D" id="2.60.40.1590">
    <property type="entry name" value="Peptidoglycan hydrolase domains"/>
    <property type="match status" value="1"/>
</dbReference>
<evidence type="ECO:0000259" key="4">
    <source>
        <dbReference type="Pfam" id="PF18421"/>
    </source>
</evidence>
<dbReference type="InterPro" id="IPR011055">
    <property type="entry name" value="Dup_hybrid_motif"/>
</dbReference>
<dbReference type="Pfam" id="PF01551">
    <property type="entry name" value="Peptidase_M23"/>
    <property type="match status" value="1"/>
</dbReference>